<dbReference type="InterPro" id="IPR056613">
    <property type="entry name" value="DUF7287"/>
</dbReference>
<dbReference type="AlphaFoldDB" id="A0A1H9YCS8"/>
<dbReference type="STRING" id="1353158.SAMN04488587_0439"/>
<reference evidence="4" key="1">
    <citation type="submission" date="2016-10" db="EMBL/GenBank/DDBJ databases">
        <authorList>
            <person name="Varghese N."/>
            <person name="Submissions S."/>
        </authorList>
    </citation>
    <scope>NUCLEOTIDE SEQUENCE [LARGE SCALE GENOMIC DNA]</scope>
    <source>
        <strain evidence="4">SLH 33</strain>
    </source>
</reference>
<feature type="region of interest" description="Disordered" evidence="1">
    <location>
        <begin position="1"/>
        <end position="22"/>
    </location>
</feature>
<proteinExistence type="predicted"/>
<sequence>MHQEISQKGTMKNMNKPNLLNRKLRRNDEGQVTIDYLMGITIFIVALFFIFQYSAGLFTPFQSNSDEITLVADRVATSITEKEISAGNINTPNLIDGDKTNDYFDLLSNNYENEADALGLRGEYHRYELNVTLDNSTEVRMAGKTLPFSDNIGQTKRIVLIEDSDTGETETAILSVRVW</sequence>
<name>A0A1H9YCS8_9EURY</name>
<accession>A0A1H9YCS8</accession>
<feature type="transmembrane region" description="Helical" evidence="2">
    <location>
        <begin position="32"/>
        <end position="53"/>
    </location>
</feature>
<keyword evidence="4" id="KW-1185">Reference proteome</keyword>
<dbReference type="Proteomes" id="UP000243338">
    <property type="component" value="Unassembled WGS sequence"/>
</dbReference>
<keyword evidence="2" id="KW-0812">Transmembrane</keyword>
<keyword evidence="2" id="KW-1133">Transmembrane helix</keyword>
<gene>
    <name evidence="3" type="ORF">SAMN04488587_0439</name>
</gene>
<dbReference type="EMBL" id="FOHQ01000001">
    <property type="protein sequence ID" value="SES66658.1"/>
    <property type="molecule type" value="Genomic_DNA"/>
</dbReference>
<protein>
    <submittedName>
        <fullName evidence="3">Uncharacterized protein</fullName>
    </submittedName>
</protein>
<evidence type="ECO:0000313" key="4">
    <source>
        <dbReference type="Proteomes" id="UP000243338"/>
    </source>
</evidence>
<evidence type="ECO:0000256" key="2">
    <source>
        <dbReference type="SAM" id="Phobius"/>
    </source>
</evidence>
<dbReference type="Pfam" id="PF23958">
    <property type="entry name" value="DUF7287"/>
    <property type="match status" value="1"/>
</dbReference>
<feature type="compositionally biased region" description="Polar residues" evidence="1">
    <location>
        <begin position="1"/>
        <end position="18"/>
    </location>
</feature>
<evidence type="ECO:0000313" key="3">
    <source>
        <dbReference type="EMBL" id="SES66658.1"/>
    </source>
</evidence>
<keyword evidence="2" id="KW-0472">Membrane</keyword>
<evidence type="ECO:0000256" key="1">
    <source>
        <dbReference type="SAM" id="MobiDB-lite"/>
    </source>
</evidence>
<organism evidence="3 4">
    <name type="scientific">Methanococcoides vulcani</name>
    <dbReference type="NCBI Taxonomy" id="1353158"/>
    <lineage>
        <taxon>Archaea</taxon>
        <taxon>Methanobacteriati</taxon>
        <taxon>Methanobacteriota</taxon>
        <taxon>Stenosarchaea group</taxon>
        <taxon>Methanomicrobia</taxon>
        <taxon>Methanosarcinales</taxon>
        <taxon>Methanosarcinaceae</taxon>
        <taxon>Methanococcoides</taxon>
    </lineage>
</organism>